<dbReference type="InterPro" id="IPR032302">
    <property type="entry name" value="THOC2_N"/>
</dbReference>
<proteinExistence type="predicted"/>
<accession>A0A835RWI2</accession>
<dbReference type="InterPro" id="IPR040007">
    <property type="entry name" value="Tho2"/>
</dbReference>
<dbReference type="AlphaFoldDB" id="A0A835RWI2"/>
<dbReference type="Proteomes" id="UP000639772">
    <property type="component" value="Unassembled WGS sequence"/>
</dbReference>
<dbReference type="PANTHER" id="PTHR21597">
    <property type="entry name" value="THO2 PROTEIN"/>
    <property type="match status" value="1"/>
</dbReference>
<dbReference type="GO" id="GO:0000445">
    <property type="term" value="C:THO complex part of transcription export complex"/>
    <property type="evidence" value="ECO:0007669"/>
    <property type="project" value="TreeGrafter"/>
</dbReference>
<dbReference type="OrthoDB" id="771123at2759"/>
<comment type="caution">
    <text evidence="2">The sequence shown here is derived from an EMBL/GenBank/DDBJ whole genome shotgun (WGS) entry which is preliminary data.</text>
</comment>
<sequence length="233" mass="26995">MIGFKGFEGASVLSTKLTMSVEYRNRLTKMEIDFEQAKWFVESSLVPSRLLQERCEEEFLWESEQSKMKVQGLKAKEVRINTRLLYQQTKFNLLREESEGYAKLVTLLCQIGADAANQSSSVAIISIIKSLIGHFDLDPNRVFDIVLDCFELYPDNSIFYNLIPIFPKSHAAQILGFKFQCAHLLPKDEEAFEHYDALISKRFEEVCSPLLFQQFYFPVFPCRTLFPMKCLTI</sequence>
<name>A0A835RWI2_VANPL</name>
<dbReference type="EMBL" id="JADCNM010000002">
    <property type="protein sequence ID" value="KAG0493332.1"/>
    <property type="molecule type" value="Genomic_DNA"/>
</dbReference>
<feature type="domain" description="THO complex subunit 2 N-terminal" evidence="1">
    <location>
        <begin position="35"/>
        <end position="151"/>
    </location>
</feature>
<protein>
    <recommendedName>
        <fullName evidence="1">THO complex subunit 2 N-terminal domain-containing protein</fullName>
    </recommendedName>
</protein>
<gene>
    <name evidence="2" type="ORF">HPP92_004326</name>
</gene>
<dbReference type="PANTHER" id="PTHR21597:SF0">
    <property type="entry name" value="THO COMPLEX SUBUNIT 2"/>
    <property type="match status" value="1"/>
</dbReference>
<organism evidence="2 3">
    <name type="scientific">Vanilla planifolia</name>
    <name type="common">Vanilla</name>
    <dbReference type="NCBI Taxonomy" id="51239"/>
    <lineage>
        <taxon>Eukaryota</taxon>
        <taxon>Viridiplantae</taxon>
        <taxon>Streptophyta</taxon>
        <taxon>Embryophyta</taxon>
        <taxon>Tracheophyta</taxon>
        <taxon>Spermatophyta</taxon>
        <taxon>Magnoliopsida</taxon>
        <taxon>Liliopsida</taxon>
        <taxon>Asparagales</taxon>
        <taxon>Orchidaceae</taxon>
        <taxon>Vanilloideae</taxon>
        <taxon>Vanilleae</taxon>
        <taxon>Vanilla</taxon>
    </lineage>
</organism>
<dbReference type="Pfam" id="PF16134">
    <property type="entry name" value="THOC2_N"/>
    <property type="match status" value="1"/>
</dbReference>
<dbReference type="GO" id="GO:0006406">
    <property type="term" value="P:mRNA export from nucleus"/>
    <property type="evidence" value="ECO:0007669"/>
    <property type="project" value="InterPro"/>
</dbReference>
<dbReference type="GO" id="GO:0006397">
    <property type="term" value="P:mRNA processing"/>
    <property type="evidence" value="ECO:0007669"/>
    <property type="project" value="InterPro"/>
</dbReference>
<evidence type="ECO:0000259" key="1">
    <source>
        <dbReference type="Pfam" id="PF16134"/>
    </source>
</evidence>
<dbReference type="GO" id="GO:0003729">
    <property type="term" value="F:mRNA binding"/>
    <property type="evidence" value="ECO:0007669"/>
    <property type="project" value="TreeGrafter"/>
</dbReference>
<evidence type="ECO:0000313" key="2">
    <source>
        <dbReference type="EMBL" id="KAG0493332.1"/>
    </source>
</evidence>
<reference evidence="2 3" key="1">
    <citation type="journal article" date="2020" name="Nat. Food">
        <title>A phased Vanilla planifolia genome enables genetic improvement of flavour and production.</title>
        <authorList>
            <person name="Hasing T."/>
            <person name="Tang H."/>
            <person name="Brym M."/>
            <person name="Khazi F."/>
            <person name="Huang T."/>
            <person name="Chambers A.H."/>
        </authorList>
    </citation>
    <scope>NUCLEOTIDE SEQUENCE [LARGE SCALE GENOMIC DNA]</scope>
    <source>
        <tissue evidence="2">Leaf</tissue>
    </source>
</reference>
<evidence type="ECO:0000313" key="3">
    <source>
        <dbReference type="Proteomes" id="UP000639772"/>
    </source>
</evidence>